<dbReference type="HOGENOM" id="CLU_1760795_0_0_1"/>
<feature type="region of interest" description="Disordered" evidence="1">
    <location>
        <begin position="1"/>
        <end position="21"/>
    </location>
</feature>
<dbReference type="VEuPathDB" id="VectorBase:ISCI015931"/>
<evidence type="ECO:0000313" key="3">
    <source>
        <dbReference type="EMBL" id="EEC00845.1"/>
    </source>
</evidence>
<reference evidence="4" key="2">
    <citation type="submission" date="2020-05" db="UniProtKB">
        <authorList>
            <consortium name="EnsemblMetazoa"/>
        </authorList>
    </citation>
    <scope>IDENTIFICATION</scope>
    <source>
        <strain evidence="4">wikel</strain>
    </source>
</reference>
<dbReference type="InParanoid" id="B7P2M3"/>
<dbReference type="EnsemblMetazoa" id="ISCW015931-RA">
    <property type="protein sequence ID" value="ISCW015931-PA"/>
    <property type="gene ID" value="ISCW015931"/>
</dbReference>
<dbReference type="PaxDb" id="6945-B7P2M3"/>
<feature type="transmembrane region" description="Helical" evidence="2">
    <location>
        <begin position="40"/>
        <end position="63"/>
    </location>
</feature>
<dbReference type="EMBL" id="ABJB010008513">
    <property type="status" value="NOT_ANNOTATED_CDS"/>
    <property type="molecule type" value="Genomic_DNA"/>
</dbReference>
<keyword evidence="2" id="KW-0472">Membrane</keyword>
<sequence length="148" mass="16572">METESRLAPLPPPPLLATSRTTEESAAPVVARFVWRKTKLTPIVGLSFFSFPESASFVFFFLFRAVNRCGCCMCQKKITCRGSEQKRFRSSSMPCFGFGRAVSYEARFCGRLGRDTIGQVASWLVPRERCDWAGRTAIGAAVSTRLYH</sequence>
<accession>B7P2M3</accession>
<evidence type="ECO:0000313" key="4">
    <source>
        <dbReference type="EnsemblMetazoa" id="ISCW015931-PA"/>
    </source>
</evidence>
<evidence type="ECO:0000313" key="5">
    <source>
        <dbReference type="Proteomes" id="UP000001555"/>
    </source>
</evidence>
<protein>
    <submittedName>
        <fullName evidence="3 4">Uncharacterized protein</fullName>
    </submittedName>
</protein>
<organism>
    <name type="scientific">Ixodes scapularis</name>
    <name type="common">Black-legged tick</name>
    <name type="synonym">Deer tick</name>
    <dbReference type="NCBI Taxonomy" id="6945"/>
    <lineage>
        <taxon>Eukaryota</taxon>
        <taxon>Metazoa</taxon>
        <taxon>Ecdysozoa</taxon>
        <taxon>Arthropoda</taxon>
        <taxon>Chelicerata</taxon>
        <taxon>Arachnida</taxon>
        <taxon>Acari</taxon>
        <taxon>Parasitiformes</taxon>
        <taxon>Ixodida</taxon>
        <taxon>Ixodoidea</taxon>
        <taxon>Ixodidae</taxon>
        <taxon>Ixodinae</taxon>
        <taxon>Ixodes</taxon>
    </lineage>
</organism>
<keyword evidence="2" id="KW-0812">Transmembrane</keyword>
<keyword evidence="5" id="KW-1185">Reference proteome</keyword>
<dbReference type="AlphaFoldDB" id="B7P2M3"/>
<name>B7P2M3_IXOSC</name>
<proteinExistence type="predicted"/>
<evidence type="ECO:0000256" key="1">
    <source>
        <dbReference type="SAM" id="MobiDB-lite"/>
    </source>
</evidence>
<dbReference type="VEuPathDB" id="VectorBase:ISCW015931"/>
<dbReference type="EMBL" id="DS623090">
    <property type="protein sequence ID" value="EEC00845.1"/>
    <property type="molecule type" value="Genomic_DNA"/>
</dbReference>
<gene>
    <name evidence="3" type="ORF">IscW_ISCW015931</name>
</gene>
<evidence type="ECO:0000256" key="2">
    <source>
        <dbReference type="SAM" id="Phobius"/>
    </source>
</evidence>
<keyword evidence="2" id="KW-1133">Transmembrane helix</keyword>
<reference evidence="3 5" key="1">
    <citation type="submission" date="2008-03" db="EMBL/GenBank/DDBJ databases">
        <title>Annotation of Ixodes scapularis.</title>
        <authorList>
            <consortium name="Ixodes scapularis Genome Project Consortium"/>
            <person name="Caler E."/>
            <person name="Hannick L.I."/>
            <person name="Bidwell S."/>
            <person name="Joardar V."/>
            <person name="Thiagarajan M."/>
            <person name="Amedeo P."/>
            <person name="Galinsky K.J."/>
            <person name="Schobel S."/>
            <person name="Inman J."/>
            <person name="Hostetler J."/>
            <person name="Miller J."/>
            <person name="Hammond M."/>
            <person name="Megy K."/>
            <person name="Lawson D."/>
            <person name="Kodira C."/>
            <person name="Sutton G."/>
            <person name="Meyer J."/>
            <person name="Hill C.A."/>
            <person name="Birren B."/>
            <person name="Nene V."/>
            <person name="Collins F."/>
            <person name="Alarcon-Chaidez F."/>
            <person name="Wikel S."/>
            <person name="Strausberg R."/>
        </authorList>
    </citation>
    <scope>NUCLEOTIDE SEQUENCE [LARGE SCALE GENOMIC DNA]</scope>
    <source>
        <strain evidence="5">Wikel</strain>
        <strain evidence="3">Wikel colony</strain>
    </source>
</reference>
<dbReference type="Proteomes" id="UP000001555">
    <property type="component" value="Unassembled WGS sequence"/>
</dbReference>